<evidence type="ECO:0000313" key="6">
    <source>
        <dbReference type="EMBL" id="NLR76526.1"/>
    </source>
</evidence>
<evidence type="ECO:0000256" key="4">
    <source>
        <dbReference type="ARBA" id="ARBA00023136"/>
    </source>
</evidence>
<proteinExistence type="inferred from homology"/>
<feature type="transmembrane region" description="Helical" evidence="5">
    <location>
        <begin position="138"/>
        <end position="158"/>
    </location>
</feature>
<evidence type="ECO:0000256" key="3">
    <source>
        <dbReference type="ARBA" id="ARBA00022989"/>
    </source>
</evidence>
<protein>
    <recommendedName>
        <fullName evidence="5">Probable membrane transporter protein</fullName>
    </recommendedName>
</protein>
<feature type="transmembrane region" description="Helical" evidence="5">
    <location>
        <begin position="81"/>
        <end position="101"/>
    </location>
</feature>
<feature type="transmembrane region" description="Helical" evidence="5">
    <location>
        <begin position="48"/>
        <end position="69"/>
    </location>
</feature>
<organism evidence="6 7">
    <name type="scientific">Leeia aquatica</name>
    <dbReference type="NCBI Taxonomy" id="2725557"/>
    <lineage>
        <taxon>Bacteria</taxon>
        <taxon>Pseudomonadati</taxon>
        <taxon>Pseudomonadota</taxon>
        <taxon>Betaproteobacteria</taxon>
        <taxon>Neisseriales</taxon>
        <taxon>Leeiaceae</taxon>
        <taxon>Leeia</taxon>
    </lineage>
</organism>
<dbReference type="PANTHER" id="PTHR43483:SF3">
    <property type="entry name" value="MEMBRANE TRANSPORTER PROTEIN HI_0806-RELATED"/>
    <property type="match status" value="1"/>
</dbReference>
<feature type="transmembrane region" description="Helical" evidence="5">
    <location>
        <begin position="107"/>
        <end position="126"/>
    </location>
</feature>
<feature type="transmembrane region" description="Helical" evidence="5">
    <location>
        <begin position="178"/>
        <end position="202"/>
    </location>
</feature>
<dbReference type="Proteomes" id="UP000587991">
    <property type="component" value="Unassembled WGS sequence"/>
</dbReference>
<dbReference type="AlphaFoldDB" id="A0A847SGM3"/>
<comment type="subcellular location">
    <subcellularLocation>
        <location evidence="5">Cell membrane</location>
        <topology evidence="5">Multi-pass membrane protein</topology>
    </subcellularLocation>
    <subcellularLocation>
        <location evidence="1">Membrane</location>
        <topology evidence="1">Multi-pass membrane protein</topology>
    </subcellularLocation>
</comment>
<dbReference type="PANTHER" id="PTHR43483">
    <property type="entry name" value="MEMBRANE TRANSPORTER PROTEIN HI_0806-RELATED"/>
    <property type="match status" value="1"/>
</dbReference>
<dbReference type="InterPro" id="IPR002781">
    <property type="entry name" value="TM_pro_TauE-like"/>
</dbReference>
<sequence>MMMTAWGWYLAIGAVAGVLAGLLGVGGGLVIVPALVFVFHQQGLPADWVPHLALGTSLASIVFTSLSSCRAHHRAQNVDWGVVRHISPGIVLGTLCGSLLAAQLSPVFLKVFFVVFATLVSIQMGFGLRPPARGALPGWPGMGLAGGVIGAVSSWVGIGGGSLSVPFLSWCQVPLKRAIGTSSAIGLPIALAGAVGYVLAGWGKPGLPAASLGLVYLPALAGIVLTSVLCAPLGAHWALKAPVAALKRGFALLLLLGAIKMASSLL</sequence>
<name>A0A847SGM3_9NEIS</name>
<comment type="caution">
    <text evidence="6">The sequence shown here is derived from an EMBL/GenBank/DDBJ whole genome shotgun (WGS) entry which is preliminary data.</text>
</comment>
<keyword evidence="3 5" id="KW-1133">Transmembrane helix</keyword>
<evidence type="ECO:0000256" key="5">
    <source>
        <dbReference type="RuleBase" id="RU363041"/>
    </source>
</evidence>
<keyword evidence="2 5" id="KW-0812">Transmembrane</keyword>
<evidence type="ECO:0000313" key="7">
    <source>
        <dbReference type="Proteomes" id="UP000587991"/>
    </source>
</evidence>
<feature type="transmembrane region" description="Helical" evidence="5">
    <location>
        <begin position="214"/>
        <end position="239"/>
    </location>
</feature>
<keyword evidence="5" id="KW-1003">Cell membrane</keyword>
<dbReference type="RefSeq" id="WP_168878202.1">
    <property type="nucleotide sequence ID" value="NZ_JABAIM010000004.1"/>
</dbReference>
<comment type="similarity">
    <text evidence="5">Belongs to the 4-toluene sulfonate uptake permease (TSUP) (TC 2.A.102) family.</text>
</comment>
<keyword evidence="7" id="KW-1185">Reference proteome</keyword>
<dbReference type="EMBL" id="JABAIM010000004">
    <property type="protein sequence ID" value="NLR76526.1"/>
    <property type="molecule type" value="Genomic_DNA"/>
</dbReference>
<evidence type="ECO:0000256" key="2">
    <source>
        <dbReference type="ARBA" id="ARBA00022692"/>
    </source>
</evidence>
<dbReference type="Pfam" id="PF01925">
    <property type="entry name" value="TauE"/>
    <property type="match status" value="1"/>
</dbReference>
<dbReference type="GO" id="GO:0005886">
    <property type="term" value="C:plasma membrane"/>
    <property type="evidence" value="ECO:0007669"/>
    <property type="project" value="UniProtKB-SubCell"/>
</dbReference>
<accession>A0A847SGM3</accession>
<gene>
    <name evidence="6" type="ORF">HF682_15265</name>
</gene>
<reference evidence="6 7" key="1">
    <citation type="submission" date="2020-04" db="EMBL/GenBank/DDBJ databases">
        <title>Draft genome of Leeia sp. IMCC25680.</title>
        <authorList>
            <person name="Song J."/>
            <person name="Cho J.-C."/>
        </authorList>
    </citation>
    <scope>NUCLEOTIDE SEQUENCE [LARGE SCALE GENOMIC DNA]</scope>
    <source>
        <strain evidence="6 7">IMCC25680</strain>
    </source>
</reference>
<feature type="transmembrane region" description="Helical" evidence="5">
    <location>
        <begin position="7"/>
        <end position="36"/>
    </location>
</feature>
<keyword evidence="4 5" id="KW-0472">Membrane</keyword>
<evidence type="ECO:0000256" key="1">
    <source>
        <dbReference type="ARBA" id="ARBA00004141"/>
    </source>
</evidence>